<feature type="transmembrane region" description="Helical" evidence="6">
    <location>
        <begin position="98"/>
        <end position="117"/>
    </location>
</feature>
<accession>A0AAP2E568</accession>
<protein>
    <submittedName>
        <fullName evidence="8">EamA family transporter</fullName>
    </submittedName>
</protein>
<feature type="transmembrane region" description="Helical" evidence="6">
    <location>
        <begin position="273"/>
        <end position="291"/>
    </location>
</feature>
<dbReference type="InterPro" id="IPR000620">
    <property type="entry name" value="EamA_dom"/>
</dbReference>
<keyword evidence="3 6" id="KW-0812">Transmembrane</keyword>
<organism evidence="8 9">
    <name type="scientific">Dawidia cretensis</name>
    <dbReference type="NCBI Taxonomy" id="2782350"/>
    <lineage>
        <taxon>Bacteria</taxon>
        <taxon>Pseudomonadati</taxon>
        <taxon>Bacteroidota</taxon>
        <taxon>Cytophagia</taxon>
        <taxon>Cytophagales</taxon>
        <taxon>Chryseotaleaceae</taxon>
        <taxon>Dawidia</taxon>
    </lineage>
</organism>
<evidence type="ECO:0000256" key="4">
    <source>
        <dbReference type="ARBA" id="ARBA00022989"/>
    </source>
</evidence>
<feature type="transmembrane region" description="Helical" evidence="6">
    <location>
        <begin position="129"/>
        <end position="147"/>
    </location>
</feature>
<dbReference type="PANTHER" id="PTHR42920">
    <property type="entry name" value="OS03G0707200 PROTEIN-RELATED"/>
    <property type="match status" value="1"/>
</dbReference>
<feature type="transmembrane region" description="Helical" evidence="6">
    <location>
        <begin position="214"/>
        <end position="235"/>
    </location>
</feature>
<evidence type="ECO:0000313" key="8">
    <source>
        <dbReference type="EMBL" id="MBT1712172.1"/>
    </source>
</evidence>
<dbReference type="RefSeq" id="WP_254087739.1">
    <property type="nucleotide sequence ID" value="NZ_JAHESE010000053.1"/>
</dbReference>
<dbReference type="InterPro" id="IPR037185">
    <property type="entry name" value="EmrE-like"/>
</dbReference>
<keyword evidence="4 6" id="KW-1133">Transmembrane helix</keyword>
<comment type="subcellular location">
    <subcellularLocation>
        <location evidence="1">Cell membrane</location>
        <topology evidence="1">Multi-pass membrane protein</topology>
    </subcellularLocation>
</comment>
<evidence type="ECO:0000256" key="6">
    <source>
        <dbReference type="SAM" id="Phobius"/>
    </source>
</evidence>
<feature type="transmembrane region" description="Helical" evidence="6">
    <location>
        <begin position="33"/>
        <end position="54"/>
    </location>
</feature>
<proteinExistence type="predicted"/>
<dbReference type="GO" id="GO:0005886">
    <property type="term" value="C:plasma membrane"/>
    <property type="evidence" value="ECO:0007669"/>
    <property type="project" value="UniProtKB-SubCell"/>
</dbReference>
<keyword evidence="9" id="KW-1185">Reference proteome</keyword>
<evidence type="ECO:0000313" key="9">
    <source>
        <dbReference type="Proteomes" id="UP001319080"/>
    </source>
</evidence>
<dbReference type="EMBL" id="JAHESE010000053">
    <property type="protein sequence ID" value="MBT1712172.1"/>
    <property type="molecule type" value="Genomic_DNA"/>
</dbReference>
<dbReference type="InterPro" id="IPR051258">
    <property type="entry name" value="Diverse_Substrate_Transporter"/>
</dbReference>
<keyword evidence="5 6" id="KW-0472">Membrane</keyword>
<evidence type="ECO:0000256" key="2">
    <source>
        <dbReference type="ARBA" id="ARBA00022475"/>
    </source>
</evidence>
<name>A0AAP2E568_9BACT</name>
<keyword evidence="2" id="KW-1003">Cell membrane</keyword>
<dbReference type="SUPFAM" id="SSF103481">
    <property type="entry name" value="Multidrug resistance efflux transporter EmrE"/>
    <property type="match status" value="2"/>
</dbReference>
<dbReference type="AlphaFoldDB" id="A0AAP2E568"/>
<comment type="caution">
    <text evidence="8">The sequence shown here is derived from an EMBL/GenBank/DDBJ whole genome shotgun (WGS) entry which is preliminary data.</text>
</comment>
<sequence>MKSDVIKGSLLVGLGACCYGTLGTYVKMAYHEGFSTAEVTIAQFCIGAATLFLLNLFRRAVPAPVRVISSFKTNLRLMAGGISLGLTSIFYYMAVHYIAVSVAIVLLIQSVWMGVALETMVQKRLPGKVKLLSVILVMGGTILATGMSTQAVHINKTGLAYGLLAALCYTATLYSSNHIALSYPPLKRSMYMILGGLIVILLVFHSAIHSQFSYRIFLHWGPLIALFGTILPPLLFTRGMPLTGMGLGAIIASIEIPVSVITANLLLDETVNPLQWSGVALILIAAAVMNVPRGEIFNRAKH</sequence>
<dbReference type="PANTHER" id="PTHR42920:SF5">
    <property type="entry name" value="EAMA DOMAIN-CONTAINING PROTEIN"/>
    <property type="match status" value="1"/>
</dbReference>
<feature type="transmembrane region" description="Helical" evidence="6">
    <location>
        <begin position="189"/>
        <end position="208"/>
    </location>
</feature>
<gene>
    <name evidence="8" type="ORF">KK062_28280</name>
</gene>
<dbReference type="Proteomes" id="UP001319080">
    <property type="component" value="Unassembled WGS sequence"/>
</dbReference>
<feature type="domain" description="EamA" evidence="7">
    <location>
        <begin position="157"/>
        <end position="290"/>
    </location>
</feature>
<reference evidence="8 9" key="1">
    <citation type="submission" date="2021-05" db="EMBL/GenBank/DDBJ databases">
        <title>A Polyphasic approach of four new species of the genus Ohtaekwangia: Ohtaekwangia histidinii sp. nov., Ohtaekwangia cretensis sp. nov., Ohtaekwangia indiensis sp. nov., Ohtaekwangia reichenbachii sp. nov. from diverse environment.</title>
        <authorList>
            <person name="Octaviana S."/>
        </authorList>
    </citation>
    <scope>NUCLEOTIDE SEQUENCE [LARGE SCALE GENOMIC DNA]</scope>
    <source>
        <strain evidence="8 9">PWU5</strain>
    </source>
</reference>
<feature type="transmembrane region" description="Helical" evidence="6">
    <location>
        <begin position="247"/>
        <end position="267"/>
    </location>
</feature>
<dbReference type="Pfam" id="PF00892">
    <property type="entry name" value="EamA"/>
    <property type="match status" value="1"/>
</dbReference>
<evidence type="ECO:0000256" key="5">
    <source>
        <dbReference type="ARBA" id="ARBA00023136"/>
    </source>
</evidence>
<feature type="transmembrane region" description="Helical" evidence="6">
    <location>
        <begin position="159"/>
        <end position="177"/>
    </location>
</feature>
<evidence type="ECO:0000256" key="3">
    <source>
        <dbReference type="ARBA" id="ARBA00022692"/>
    </source>
</evidence>
<evidence type="ECO:0000259" key="7">
    <source>
        <dbReference type="Pfam" id="PF00892"/>
    </source>
</evidence>
<evidence type="ECO:0000256" key="1">
    <source>
        <dbReference type="ARBA" id="ARBA00004651"/>
    </source>
</evidence>